<organism evidence="4 5">
    <name type="scientific">Erythroxylum novogranatense</name>
    <dbReference type="NCBI Taxonomy" id="1862640"/>
    <lineage>
        <taxon>Eukaryota</taxon>
        <taxon>Viridiplantae</taxon>
        <taxon>Streptophyta</taxon>
        <taxon>Embryophyta</taxon>
        <taxon>Tracheophyta</taxon>
        <taxon>Spermatophyta</taxon>
        <taxon>Magnoliopsida</taxon>
        <taxon>eudicotyledons</taxon>
        <taxon>Gunneridae</taxon>
        <taxon>Pentapetalae</taxon>
        <taxon>rosids</taxon>
        <taxon>fabids</taxon>
        <taxon>Malpighiales</taxon>
        <taxon>Erythroxylaceae</taxon>
        <taxon>Erythroxylum</taxon>
    </lineage>
</organism>
<protein>
    <recommendedName>
        <fullName evidence="3">RING-type domain-containing protein</fullName>
    </recommendedName>
</protein>
<dbReference type="AlphaFoldDB" id="A0AAV8TEP8"/>
<reference evidence="4 5" key="1">
    <citation type="submission" date="2021-09" db="EMBL/GenBank/DDBJ databases">
        <title>Genomic insights and catalytic innovation underlie evolution of tropane alkaloids biosynthesis.</title>
        <authorList>
            <person name="Wang Y.-J."/>
            <person name="Tian T."/>
            <person name="Huang J.-P."/>
            <person name="Huang S.-X."/>
        </authorList>
    </citation>
    <scope>NUCLEOTIDE SEQUENCE [LARGE SCALE GENOMIC DNA]</scope>
    <source>
        <strain evidence="4">KIB-2018</strain>
        <tissue evidence="4">Leaf</tissue>
    </source>
</reference>
<dbReference type="Proteomes" id="UP001159364">
    <property type="component" value="Linkage Group LG05"/>
</dbReference>
<name>A0AAV8TEP8_9ROSI</name>
<accession>A0AAV8TEP8</accession>
<keyword evidence="2" id="KW-1133">Transmembrane helix</keyword>
<dbReference type="PANTHER" id="PTHR45676:SF159">
    <property type="entry name" value="RING-H2 FINGER PROTEIN ATL51"/>
    <property type="match status" value="1"/>
</dbReference>
<evidence type="ECO:0000256" key="2">
    <source>
        <dbReference type="SAM" id="Phobius"/>
    </source>
</evidence>
<keyword evidence="1" id="KW-0479">Metal-binding</keyword>
<evidence type="ECO:0000259" key="3">
    <source>
        <dbReference type="PROSITE" id="PS50089"/>
    </source>
</evidence>
<evidence type="ECO:0000256" key="1">
    <source>
        <dbReference type="PROSITE-ProRule" id="PRU00175"/>
    </source>
</evidence>
<gene>
    <name evidence="4" type="ORF">K2173_007746</name>
</gene>
<dbReference type="GO" id="GO:0008270">
    <property type="term" value="F:zinc ion binding"/>
    <property type="evidence" value="ECO:0007669"/>
    <property type="project" value="UniProtKB-KW"/>
</dbReference>
<dbReference type="Pfam" id="PF13639">
    <property type="entry name" value="zf-RING_2"/>
    <property type="match status" value="1"/>
</dbReference>
<sequence length="295" mass="33875">MAMASHETFYRETLTVKLNCDMGFQDSVFSPVNSPYHYYLATAIGLALAVIMLVCVLTFCAIAASMIVIFIYIVCECIYGLQFETSEDDIEVGIRENQAGTWHNIPGYETPDELPWDEDESREEEENNFVEQLFLPVRYGGIELEAKSRDCSICLDDYEDEDMCTVLPLCKHVFHANCIDYWFMKNTTCPTRFHIQSKQSERGGAQNKFHPFGTNLTVVLQAIRDSKEVLFRVFLDKNGELGEPPEAFKLVLDISKSFFVLQFKLLFLRQVSLFSGSAEDLETEKWRHGQLMIKK</sequence>
<keyword evidence="5" id="KW-1185">Reference proteome</keyword>
<keyword evidence="1" id="KW-0863">Zinc-finger</keyword>
<keyword evidence="1" id="KW-0862">Zinc</keyword>
<evidence type="ECO:0000313" key="5">
    <source>
        <dbReference type="Proteomes" id="UP001159364"/>
    </source>
</evidence>
<proteinExistence type="predicted"/>
<dbReference type="EMBL" id="JAIWQS010000005">
    <property type="protein sequence ID" value="KAJ8764659.1"/>
    <property type="molecule type" value="Genomic_DNA"/>
</dbReference>
<keyword evidence="2" id="KW-0472">Membrane</keyword>
<keyword evidence="2" id="KW-0812">Transmembrane</keyword>
<feature type="transmembrane region" description="Helical" evidence="2">
    <location>
        <begin position="40"/>
        <end position="73"/>
    </location>
</feature>
<dbReference type="InterPro" id="IPR013083">
    <property type="entry name" value="Znf_RING/FYVE/PHD"/>
</dbReference>
<dbReference type="SMART" id="SM00184">
    <property type="entry name" value="RING"/>
    <property type="match status" value="1"/>
</dbReference>
<evidence type="ECO:0000313" key="4">
    <source>
        <dbReference type="EMBL" id="KAJ8764659.1"/>
    </source>
</evidence>
<dbReference type="SUPFAM" id="SSF57850">
    <property type="entry name" value="RING/U-box"/>
    <property type="match status" value="1"/>
</dbReference>
<dbReference type="Gene3D" id="3.30.40.10">
    <property type="entry name" value="Zinc/RING finger domain, C3HC4 (zinc finger)"/>
    <property type="match status" value="1"/>
</dbReference>
<comment type="caution">
    <text evidence="4">The sequence shown here is derived from an EMBL/GenBank/DDBJ whole genome shotgun (WGS) entry which is preliminary data.</text>
</comment>
<dbReference type="PANTHER" id="PTHR45676">
    <property type="entry name" value="RING-H2 FINGER PROTEIN ATL51-RELATED"/>
    <property type="match status" value="1"/>
</dbReference>
<dbReference type="InterPro" id="IPR001841">
    <property type="entry name" value="Znf_RING"/>
</dbReference>
<feature type="domain" description="RING-type" evidence="3">
    <location>
        <begin position="151"/>
        <end position="190"/>
    </location>
</feature>
<dbReference type="PROSITE" id="PS50089">
    <property type="entry name" value="ZF_RING_2"/>
    <property type="match status" value="1"/>
</dbReference>
<dbReference type="GO" id="GO:0016567">
    <property type="term" value="P:protein ubiquitination"/>
    <property type="evidence" value="ECO:0007669"/>
    <property type="project" value="TreeGrafter"/>
</dbReference>